<dbReference type="Gene3D" id="2.120.10.10">
    <property type="match status" value="1"/>
</dbReference>
<dbReference type="InterPro" id="IPR036278">
    <property type="entry name" value="Sialidase_sf"/>
</dbReference>
<name>A0A238XEZ7_9RHOB</name>
<organism evidence="2 3">
    <name type="scientific">Puniceibacterium sediminis</name>
    <dbReference type="NCBI Taxonomy" id="1608407"/>
    <lineage>
        <taxon>Bacteria</taxon>
        <taxon>Pseudomonadati</taxon>
        <taxon>Pseudomonadota</taxon>
        <taxon>Alphaproteobacteria</taxon>
        <taxon>Rhodobacterales</taxon>
        <taxon>Paracoccaceae</taxon>
        <taxon>Puniceibacterium</taxon>
    </lineage>
</organism>
<dbReference type="CDD" id="cd15482">
    <property type="entry name" value="Sialidase_non-viral"/>
    <property type="match status" value="1"/>
</dbReference>
<evidence type="ECO:0000313" key="2">
    <source>
        <dbReference type="EMBL" id="SNR56904.1"/>
    </source>
</evidence>
<dbReference type="RefSeq" id="WP_217898785.1">
    <property type="nucleotide sequence ID" value="NZ_FZNN01000010.1"/>
</dbReference>
<accession>A0A238XEZ7</accession>
<feature type="domain" description="Sialidase" evidence="1">
    <location>
        <begin position="18"/>
        <end position="241"/>
    </location>
</feature>
<evidence type="ECO:0000313" key="3">
    <source>
        <dbReference type="Proteomes" id="UP000198417"/>
    </source>
</evidence>
<proteinExistence type="predicted"/>
<dbReference type="SUPFAM" id="SSF50939">
    <property type="entry name" value="Sialidases"/>
    <property type="match status" value="1"/>
</dbReference>
<dbReference type="PANTHER" id="PTHR43752:SF2">
    <property type="entry name" value="BNR_ASP-BOX REPEAT FAMILY PROTEIN"/>
    <property type="match status" value="1"/>
</dbReference>
<dbReference type="InterPro" id="IPR011040">
    <property type="entry name" value="Sialidase"/>
</dbReference>
<reference evidence="2 3" key="1">
    <citation type="submission" date="2017-06" db="EMBL/GenBank/DDBJ databases">
        <authorList>
            <person name="Kim H.J."/>
            <person name="Triplett B.A."/>
        </authorList>
    </citation>
    <scope>NUCLEOTIDE SEQUENCE [LARGE SCALE GENOMIC DNA]</scope>
    <source>
        <strain evidence="2 3">DSM 29052</strain>
    </source>
</reference>
<dbReference type="Proteomes" id="UP000198417">
    <property type="component" value="Unassembled WGS sequence"/>
</dbReference>
<dbReference type="PANTHER" id="PTHR43752">
    <property type="entry name" value="BNR/ASP-BOX REPEAT FAMILY PROTEIN"/>
    <property type="match status" value="1"/>
</dbReference>
<keyword evidence="3" id="KW-1185">Reference proteome</keyword>
<gene>
    <name evidence="2" type="ORF">SAMN06265370_110143</name>
</gene>
<protein>
    <submittedName>
        <fullName evidence="2">BNR repeat-like domain-containing protein</fullName>
    </submittedName>
</protein>
<evidence type="ECO:0000259" key="1">
    <source>
        <dbReference type="Pfam" id="PF13088"/>
    </source>
</evidence>
<sequence>MIQNHAAFLHECEDGVINCAWFGGSLEGKSDIAIRASVFLPGGGEWGAVATLSHDPDHSEQNPVLSAAPDGRLLLLHTSQPAGNQDEWRIRMAKVNRDGTKLSAEAGKYLDLSRGCFIRAPLQVLGDARWLLPIFRCVQRPSQKWTGSQNVAAIGGSKGYGNIWAYEEISGCVGSVHMCPVALDGSLAAFYRRRQADHVHRSESVDGGLIWTARAATDVPNNNSSVAAIRLASGEIAMICTL</sequence>
<dbReference type="EMBL" id="FZNN01000010">
    <property type="protein sequence ID" value="SNR56904.1"/>
    <property type="molecule type" value="Genomic_DNA"/>
</dbReference>
<dbReference type="Pfam" id="PF13088">
    <property type="entry name" value="BNR_2"/>
    <property type="match status" value="1"/>
</dbReference>
<dbReference type="AlphaFoldDB" id="A0A238XEZ7"/>